<dbReference type="Proteomes" id="UP000823896">
    <property type="component" value="Unassembled WGS sequence"/>
</dbReference>
<name>A0A9D2NQI1_9FIRM</name>
<accession>A0A9D2NQI1</accession>
<keyword evidence="1" id="KW-0472">Membrane</keyword>
<keyword evidence="1" id="KW-1133">Transmembrane helix</keyword>
<evidence type="ECO:0000256" key="1">
    <source>
        <dbReference type="SAM" id="Phobius"/>
    </source>
</evidence>
<reference evidence="2" key="2">
    <citation type="submission" date="2021-04" db="EMBL/GenBank/DDBJ databases">
        <authorList>
            <person name="Gilroy R."/>
        </authorList>
    </citation>
    <scope>NUCLEOTIDE SEQUENCE</scope>
    <source>
        <strain evidence="2">CHK187-11901</strain>
    </source>
</reference>
<evidence type="ECO:0000313" key="2">
    <source>
        <dbReference type="EMBL" id="HJC36094.1"/>
    </source>
</evidence>
<keyword evidence="1" id="KW-0812">Transmembrane</keyword>
<reference evidence="2" key="1">
    <citation type="journal article" date="2021" name="PeerJ">
        <title>Extensive microbial diversity within the chicken gut microbiome revealed by metagenomics and culture.</title>
        <authorList>
            <person name="Gilroy R."/>
            <person name="Ravi A."/>
            <person name="Getino M."/>
            <person name="Pursley I."/>
            <person name="Horton D.L."/>
            <person name="Alikhan N.F."/>
            <person name="Baker D."/>
            <person name="Gharbi K."/>
            <person name="Hall N."/>
            <person name="Watson M."/>
            <person name="Adriaenssens E.M."/>
            <person name="Foster-Nyarko E."/>
            <person name="Jarju S."/>
            <person name="Secka A."/>
            <person name="Antonio M."/>
            <person name="Oren A."/>
            <person name="Chaudhuri R.R."/>
            <person name="La Ragione R."/>
            <person name="Hildebrand F."/>
            <person name="Pallen M.J."/>
        </authorList>
    </citation>
    <scope>NUCLEOTIDE SEQUENCE</scope>
    <source>
        <strain evidence="2">CHK187-11901</strain>
    </source>
</reference>
<sequence>MDQNEETFEYRYSAKQQEEIEAIRRKYLPKEEDKMEQLRQMDKRVSRKGTIISIIIGVIGCLLLGIGMCCTMEWAGCWFVPGIISGVIGIVMIALAYPLYERITKKERKKIAPLILKLADELKSKE</sequence>
<dbReference type="EMBL" id="DWWM01000019">
    <property type="protein sequence ID" value="HJC36094.1"/>
    <property type="molecule type" value="Genomic_DNA"/>
</dbReference>
<feature type="transmembrane region" description="Helical" evidence="1">
    <location>
        <begin position="49"/>
        <end position="66"/>
    </location>
</feature>
<dbReference type="AlphaFoldDB" id="A0A9D2NQI1"/>
<proteinExistence type="predicted"/>
<evidence type="ECO:0000313" key="3">
    <source>
        <dbReference type="Proteomes" id="UP000823896"/>
    </source>
</evidence>
<feature type="transmembrane region" description="Helical" evidence="1">
    <location>
        <begin position="78"/>
        <end position="100"/>
    </location>
</feature>
<organism evidence="2 3">
    <name type="scientific">Candidatus Merdibacter merdavium</name>
    <dbReference type="NCBI Taxonomy" id="2838692"/>
    <lineage>
        <taxon>Bacteria</taxon>
        <taxon>Bacillati</taxon>
        <taxon>Bacillota</taxon>
        <taxon>Erysipelotrichia</taxon>
        <taxon>Erysipelotrichales</taxon>
        <taxon>Erysipelotrichaceae</taxon>
        <taxon>Merdibacter</taxon>
    </lineage>
</organism>
<comment type="caution">
    <text evidence="2">The sequence shown here is derived from an EMBL/GenBank/DDBJ whole genome shotgun (WGS) entry which is preliminary data.</text>
</comment>
<protein>
    <submittedName>
        <fullName evidence="2">Uncharacterized protein</fullName>
    </submittedName>
</protein>
<gene>
    <name evidence="2" type="ORF">H9702_03060</name>
</gene>